<evidence type="ECO:0000313" key="2">
    <source>
        <dbReference type="Proteomes" id="UP001176941"/>
    </source>
</evidence>
<gene>
    <name evidence="1" type="ORF">MRATA1EN1_LOCUS24437</name>
</gene>
<evidence type="ECO:0000313" key="1">
    <source>
        <dbReference type="EMBL" id="CAI9175475.1"/>
    </source>
</evidence>
<dbReference type="Proteomes" id="UP001176941">
    <property type="component" value="Chromosome 5"/>
</dbReference>
<organism evidence="1 2">
    <name type="scientific">Rangifer tarandus platyrhynchus</name>
    <name type="common">Svalbard reindeer</name>
    <dbReference type="NCBI Taxonomy" id="3082113"/>
    <lineage>
        <taxon>Eukaryota</taxon>
        <taxon>Metazoa</taxon>
        <taxon>Chordata</taxon>
        <taxon>Craniata</taxon>
        <taxon>Vertebrata</taxon>
        <taxon>Euteleostomi</taxon>
        <taxon>Mammalia</taxon>
        <taxon>Eutheria</taxon>
        <taxon>Laurasiatheria</taxon>
        <taxon>Artiodactyla</taxon>
        <taxon>Ruminantia</taxon>
        <taxon>Pecora</taxon>
        <taxon>Cervidae</taxon>
        <taxon>Odocoileinae</taxon>
        <taxon>Rangifer</taxon>
    </lineage>
</organism>
<keyword evidence="2" id="KW-1185">Reference proteome</keyword>
<accession>A0ABN8ZPT0</accession>
<name>A0ABN8ZPT0_RANTA</name>
<reference evidence="1" key="1">
    <citation type="submission" date="2023-04" db="EMBL/GenBank/DDBJ databases">
        <authorList>
            <consortium name="ELIXIR-Norway"/>
        </authorList>
    </citation>
    <scope>NUCLEOTIDE SEQUENCE [LARGE SCALE GENOMIC DNA]</scope>
</reference>
<sequence length="103" mass="11219">MPSLRLWPRRWKIGRGLSWDFSSRPVLPPQEVCPKPLHIEDGLGEGVTTPPQPLGAQAFLLACGGIPTTSDLAVHQCWRSWHGQVGNKPGLQGPALAGVWPPR</sequence>
<protein>
    <submittedName>
        <fullName evidence="1">Uncharacterized protein</fullName>
    </submittedName>
</protein>
<dbReference type="EMBL" id="OX459941">
    <property type="protein sequence ID" value="CAI9175475.1"/>
    <property type="molecule type" value="Genomic_DNA"/>
</dbReference>
<proteinExistence type="predicted"/>